<evidence type="ECO:0000313" key="6">
    <source>
        <dbReference type="Proteomes" id="UP000627838"/>
    </source>
</evidence>
<feature type="domain" description="Leucine-binding protein" evidence="4">
    <location>
        <begin position="37"/>
        <end position="380"/>
    </location>
</feature>
<accession>A0ABR9K5J1</accession>
<evidence type="ECO:0000313" key="5">
    <source>
        <dbReference type="EMBL" id="MBE1537856.1"/>
    </source>
</evidence>
<evidence type="ECO:0000256" key="2">
    <source>
        <dbReference type="ARBA" id="ARBA00022729"/>
    </source>
</evidence>
<dbReference type="CDD" id="cd06327">
    <property type="entry name" value="PBP1_SBP-like"/>
    <property type="match status" value="1"/>
</dbReference>
<evidence type="ECO:0000256" key="3">
    <source>
        <dbReference type="SAM" id="SignalP"/>
    </source>
</evidence>
<dbReference type="PROSITE" id="PS51257">
    <property type="entry name" value="PROKAR_LIPOPROTEIN"/>
    <property type="match status" value="1"/>
</dbReference>
<dbReference type="PANTHER" id="PTHR30483:SF6">
    <property type="entry name" value="PERIPLASMIC BINDING PROTEIN OF ABC TRANSPORTER FOR NATURAL AMINO ACIDS"/>
    <property type="match status" value="1"/>
</dbReference>
<dbReference type="Pfam" id="PF13458">
    <property type="entry name" value="Peripla_BP_6"/>
    <property type="match status" value="1"/>
</dbReference>
<feature type="chain" id="PRO_5045282748" evidence="3">
    <location>
        <begin position="19"/>
        <end position="413"/>
    </location>
</feature>
<dbReference type="InterPro" id="IPR051010">
    <property type="entry name" value="BCAA_transport"/>
</dbReference>
<name>A0ABR9K5J1_9ACTN</name>
<evidence type="ECO:0000256" key="1">
    <source>
        <dbReference type="ARBA" id="ARBA00010062"/>
    </source>
</evidence>
<dbReference type="InterPro" id="IPR028082">
    <property type="entry name" value="Peripla_BP_I"/>
</dbReference>
<dbReference type="RefSeq" id="WP_192763650.1">
    <property type="nucleotide sequence ID" value="NZ_JADBDZ010000001.1"/>
</dbReference>
<keyword evidence="2 3" id="KW-0732">Signal</keyword>
<gene>
    <name evidence="5" type="ORF">H4W34_007689</name>
</gene>
<dbReference type="Proteomes" id="UP000627838">
    <property type="component" value="Unassembled WGS sequence"/>
</dbReference>
<reference evidence="5 6" key="1">
    <citation type="submission" date="2020-10" db="EMBL/GenBank/DDBJ databases">
        <title>Sequencing the genomes of 1000 actinobacteria strains.</title>
        <authorList>
            <person name="Klenk H.-P."/>
        </authorList>
    </citation>
    <scope>NUCLEOTIDE SEQUENCE [LARGE SCALE GENOMIC DNA]</scope>
    <source>
        <strain evidence="5 6">DSM 46744</strain>
    </source>
</reference>
<comment type="similarity">
    <text evidence="1">Belongs to the leucine-binding protein family.</text>
</comment>
<keyword evidence="6" id="KW-1185">Reference proteome</keyword>
<dbReference type="PANTHER" id="PTHR30483">
    <property type="entry name" value="LEUCINE-SPECIFIC-BINDING PROTEIN"/>
    <property type="match status" value="1"/>
</dbReference>
<dbReference type="InterPro" id="IPR028081">
    <property type="entry name" value="Leu-bd"/>
</dbReference>
<dbReference type="EMBL" id="JADBDZ010000001">
    <property type="protein sequence ID" value="MBE1537856.1"/>
    <property type="molecule type" value="Genomic_DNA"/>
</dbReference>
<protein>
    <submittedName>
        <fullName evidence="5">Branched-chain amino acid transport system substrate-binding protein</fullName>
    </submittedName>
</protein>
<comment type="caution">
    <text evidence="5">The sequence shown here is derived from an EMBL/GenBank/DDBJ whole genome shotgun (WGS) entry which is preliminary data.</text>
</comment>
<evidence type="ECO:0000259" key="4">
    <source>
        <dbReference type="Pfam" id="PF13458"/>
    </source>
</evidence>
<proteinExistence type="inferred from homology"/>
<organism evidence="5 6">
    <name type="scientific">Actinomadura algeriensis</name>
    <dbReference type="NCBI Taxonomy" id="1679523"/>
    <lineage>
        <taxon>Bacteria</taxon>
        <taxon>Bacillati</taxon>
        <taxon>Actinomycetota</taxon>
        <taxon>Actinomycetes</taxon>
        <taxon>Streptosporangiales</taxon>
        <taxon>Thermomonosporaceae</taxon>
        <taxon>Actinomadura</taxon>
    </lineage>
</organism>
<feature type="signal peptide" evidence="3">
    <location>
        <begin position="1"/>
        <end position="18"/>
    </location>
</feature>
<dbReference type="SUPFAM" id="SSF53822">
    <property type="entry name" value="Periplasmic binding protein-like I"/>
    <property type="match status" value="1"/>
</dbReference>
<sequence>MKLLGRSAALATAGALLAGCGAGGPGGGGGKISDDKIVLAVLTDQSGVYADLSGENAVRAVEMAVADFKKKYGDKAVAKEIEVVSADHQNKPEIANTKARELYDRQQADMIVDVPTSSAALAVANVAKGKKRVFISVGAATTALTGEQCNKYTFHYGYNSYMLAHGTGTALTKSGSENWYLVYPDYAFGQDMEKTFSESIKAAGGTVVKSDPTPFPNDNFSTFLLKAPNLDPKPDVIGAMQAGGDLVNLVKQYNEYKLRDKGVGLAVGLMFITDIHSLGSKALEGTRFTDFWYWNQDDDNRAWADRFNKETGARPTAVHAGDYSAALQYLEAVQRAGTDASDPVVKELEGHKVNDMFTSTGTIRAEDHLLVHDSYLAEVKPESEVAEPWDYEKIVDTIPAAEAFQPADPACKL</sequence>
<dbReference type="Gene3D" id="3.40.50.2300">
    <property type="match status" value="2"/>
</dbReference>